<evidence type="ECO:0000256" key="1">
    <source>
        <dbReference type="ARBA" id="ARBA00022737"/>
    </source>
</evidence>
<dbReference type="Gene3D" id="2.60.40.10">
    <property type="entry name" value="Immunoglobulins"/>
    <property type="match status" value="1"/>
</dbReference>
<dbReference type="SUPFAM" id="SSF63829">
    <property type="entry name" value="Calcium-dependent phosphotriesterase"/>
    <property type="match status" value="1"/>
</dbReference>
<dbReference type="SUPFAM" id="SSF81296">
    <property type="entry name" value="E set domains"/>
    <property type="match status" value="1"/>
</dbReference>
<evidence type="ECO:0000256" key="2">
    <source>
        <dbReference type="PROSITE-ProRule" id="PRU00504"/>
    </source>
</evidence>
<dbReference type="InterPro" id="IPR002909">
    <property type="entry name" value="IPT_dom"/>
</dbReference>
<dbReference type="PANTHER" id="PTHR46388">
    <property type="entry name" value="NHL REPEAT-CONTAINING PROTEIN 2"/>
    <property type="match status" value="1"/>
</dbReference>
<dbReference type="Proteomes" id="UP000664628">
    <property type="component" value="Unassembled WGS sequence"/>
</dbReference>
<evidence type="ECO:0000313" key="4">
    <source>
        <dbReference type="EMBL" id="MBO0948942.1"/>
    </source>
</evidence>
<dbReference type="Pfam" id="PF01436">
    <property type="entry name" value="NHL"/>
    <property type="match status" value="1"/>
</dbReference>
<comment type="caution">
    <text evidence="4">The sequence shown here is derived from an EMBL/GenBank/DDBJ whole genome shotgun (WGS) entry which is preliminary data.</text>
</comment>
<feature type="domain" description="IPT/TIG" evidence="3">
    <location>
        <begin position="131"/>
        <end position="209"/>
    </location>
</feature>
<evidence type="ECO:0000259" key="3">
    <source>
        <dbReference type="Pfam" id="PF01833"/>
    </source>
</evidence>
<dbReference type="Pfam" id="PF01833">
    <property type="entry name" value="TIG"/>
    <property type="match status" value="1"/>
</dbReference>
<dbReference type="Gene3D" id="2.40.10.500">
    <property type="match status" value="1"/>
</dbReference>
<keyword evidence="1" id="KW-0677">Repeat</keyword>
<dbReference type="InterPro" id="IPR013783">
    <property type="entry name" value="Ig-like_fold"/>
</dbReference>
<evidence type="ECO:0000313" key="5">
    <source>
        <dbReference type="Proteomes" id="UP000664628"/>
    </source>
</evidence>
<dbReference type="Gene3D" id="2.120.10.30">
    <property type="entry name" value="TolB, C-terminal domain"/>
    <property type="match status" value="1"/>
</dbReference>
<gene>
    <name evidence="4" type="ORF">J2I46_10140</name>
</gene>
<protein>
    <submittedName>
        <fullName evidence="4">IPT/TIG domain-containing protein</fullName>
    </submittedName>
</protein>
<accession>A0ABS3JG16</accession>
<keyword evidence="5" id="KW-1185">Reference proteome</keyword>
<dbReference type="Gene3D" id="2.60.40.2340">
    <property type="match status" value="1"/>
</dbReference>
<feature type="repeat" description="NHL" evidence="2">
    <location>
        <begin position="444"/>
        <end position="474"/>
    </location>
</feature>
<dbReference type="PANTHER" id="PTHR46388:SF2">
    <property type="entry name" value="NHL REPEAT-CONTAINING PROTEIN 2"/>
    <property type="match status" value="1"/>
</dbReference>
<dbReference type="InterPro" id="IPR011042">
    <property type="entry name" value="6-blade_b-propeller_TolB-like"/>
</dbReference>
<dbReference type="EMBL" id="JAFMYW010000002">
    <property type="protein sequence ID" value="MBO0948942.1"/>
    <property type="molecule type" value="Genomic_DNA"/>
</dbReference>
<dbReference type="InterPro" id="IPR014756">
    <property type="entry name" value="Ig_E-set"/>
</dbReference>
<name>A0ABS3JG16_9BACT</name>
<dbReference type="PROSITE" id="PS51125">
    <property type="entry name" value="NHL"/>
    <property type="match status" value="1"/>
</dbReference>
<proteinExistence type="predicted"/>
<organism evidence="4 5">
    <name type="scientific">Fibrella forsythiae</name>
    <dbReference type="NCBI Taxonomy" id="2817061"/>
    <lineage>
        <taxon>Bacteria</taxon>
        <taxon>Pseudomonadati</taxon>
        <taxon>Bacteroidota</taxon>
        <taxon>Cytophagia</taxon>
        <taxon>Cytophagales</taxon>
        <taxon>Spirosomataceae</taxon>
        <taxon>Fibrella</taxon>
    </lineage>
</organism>
<reference evidence="4 5" key="1">
    <citation type="submission" date="2021-03" db="EMBL/GenBank/DDBJ databases">
        <title>Fibrella sp. HMF5405 genome sequencing and assembly.</title>
        <authorList>
            <person name="Kang H."/>
            <person name="Kim H."/>
            <person name="Bae S."/>
            <person name="Joh K."/>
        </authorList>
    </citation>
    <scope>NUCLEOTIDE SEQUENCE [LARGE SCALE GENOMIC DNA]</scope>
    <source>
        <strain evidence="4 5">HMF5405</strain>
    </source>
</reference>
<dbReference type="InterPro" id="IPR001258">
    <property type="entry name" value="NHL_repeat"/>
</dbReference>
<dbReference type="RefSeq" id="WP_207328884.1">
    <property type="nucleotide sequence ID" value="NZ_JAFMYW010000002.1"/>
</dbReference>
<sequence length="517" mass="52810">MNSFLKLPTISQTVLLLIVGLLLGTLPTGCKKTTDPALPKSSDNSITAFAFNGLSPAINATISGNTISATVPVGTNLTALVPTIVLPAGASVSPASGVAQNFSSPVTYTVKAEDGTIQTYTVSVSIQGISIVSFAPTSGGAGTTVVINGAGFSNVSTDNKVTINGLNAPITASRADQITVQIPERAGSGNLVVAVGGKQATSASAFSYQYQVGTNTTLYSASGRAFQSTAVDPDDGTVYASDRTNSAVITIKTNGTTSVVTLNDPSGVKHASLTGINILKTGLGGSTDKYLIVTNEAKGIYAYTLSTLAYWTPVQANDAIYNAPTSVAVVSQSASASFPTNGIYYMACFGNSTIVRTNRSNGMVSGASTVGAAGSRGFNAGQVSSTNARFNGVVGIFLKNNLLYVADEGNHAVRVIDYNAGTVNTLFGNGTAGNADGNASAVRLNLPANVVVDNSGLVYVTDRGNGKIRVFDPRSQTSQTLISGLNAPYGLSIDNSGALYVGEWGAGTNRILKLTVK</sequence>